<evidence type="ECO:0000313" key="2">
    <source>
        <dbReference type="WBParaSite" id="ACRNAN_scaffold2058.g22291.t1"/>
    </source>
</evidence>
<accession>A0A914DA74</accession>
<proteinExistence type="predicted"/>
<dbReference type="AlphaFoldDB" id="A0A914DA74"/>
<reference evidence="2" key="1">
    <citation type="submission" date="2022-11" db="UniProtKB">
        <authorList>
            <consortium name="WormBaseParasite"/>
        </authorList>
    </citation>
    <scope>IDENTIFICATION</scope>
</reference>
<name>A0A914DA74_9BILA</name>
<dbReference type="Proteomes" id="UP000887540">
    <property type="component" value="Unplaced"/>
</dbReference>
<sequence length="90" mass="10117">MPENVITLQNTDNLRRSGRLCHGLELSMPHTQFEAVKSSSMNVARGLWNALPVDVVKSENPARFREAVSSQEIYLIVANKGAVRRVENHM</sequence>
<evidence type="ECO:0000313" key="1">
    <source>
        <dbReference type="Proteomes" id="UP000887540"/>
    </source>
</evidence>
<organism evidence="1 2">
    <name type="scientific">Acrobeloides nanus</name>
    <dbReference type="NCBI Taxonomy" id="290746"/>
    <lineage>
        <taxon>Eukaryota</taxon>
        <taxon>Metazoa</taxon>
        <taxon>Ecdysozoa</taxon>
        <taxon>Nematoda</taxon>
        <taxon>Chromadorea</taxon>
        <taxon>Rhabditida</taxon>
        <taxon>Tylenchina</taxon>
        <taxon>Cephalobomorpha</taxon>
        <taxon>Cephaloboidea</taxon>
        <taxon>Cephalobidae</taxon>
        <taxon>Acrobeloides</taxon>
    </lineage>
</organism>
<keyword evidence="1" id="KW-1185">Reference proteome</keyword>
<dbReference type="WBParaSite" id="ACRNAN_scaffold2058.g22291.t1">
    <property type="protein sequence ID" value="ACRNAN_scaffold2058.g22291.t1"/>
    <property type="gene ID" value="ACRNAN_scaffold2058.g22291"/>
</dbReference>
<protein>
    <submittedName>
        <fullName evidence="2">Uncharacterized protein</fullName>
    </submittedName>
</protein>